<sequence length="273" mass="30644">MFDQWMFKYSRVYKDAAEKEMRFTIFKNNAQLVEVFSRGENKEFNLTLNKFADLTDAEFRKFNTSYSKSTKAYFPAMSMTNNDTFFKYTNLESVPNSIDWRDKGAMCGFLGFQVRGSCYAFSAVAAVEGITYIKQGKLISLSEQEIIDCSMTMVATRVACRMSLVSYKKAMILPQKQTILTLANKPGSVAVDSSNFRFRFYSGGVFNAEYGTQCDHAITIVGYGANGNGDKYWILKNSWGTGWGEGGYGYFIRDVADPQGICGIATDASFPII</sequence>
<gene>
    <name evidence="5" type="ORF">POM88_034876</name>
</gene>
<comment type="similarity">
    <text evidence="1">Belongs to the peptidase C1 family.</text>
</comment>
<dbReference type="InterPro" id="IPR013128">
    <property type="entry name" value="Peptidase_C1A"/>
</dbReference>
<dbReference type="SUPFAM" id="SSF54001">
    <property type="entry name" value="Cysteine proteinases"/>
    <property type="match status" value="1"/>
</dbReference>
<evidence type="ECO:0000259" key="3">
    <source>
        <dbReference type="SMART" id="SM00645"/>
    </source>
</evidence>
<dbReference type="InterPro" id="IPR039417">
    <property type="entry name" value="Peptidase_C1A_papain-like"/>
</dbReference>
<dbReference type="GO" id="GO:0006508">
    <property type="term" value="P:proteolysis"/>
    <property type="evidence" value="ECO:0007669"/>
    <property type="project" value="InterPro"/>
</dbReference>
<dbReference type="SMART" id="SM00848">
    <property type="entry name" value="Inhibitor_I29"/>
    <property type="match status" value="1"/>
</dbReference>
<evidence type="ECO:0000256" key="2">
    <source>
        <dbReference type="ARBA" id="ARBA00023157"/>
    </source>
</evidence>
<proteinExistence type="inferred from homology"/>
<keyword evidence="6" id="KW-1185">Reference proteome</keyword>
<evidence type="ECO:0000313" key="6">
    <source>
        <dbReference type="Proteomes" id="UP001237642"/>
    </source>
</evidence>
<dbReference type="Pfam" id="PF08246">
    <property type="entry name" value="Inhibitor_I29"/>
    <property type="match status" value="1"/>
</dbReference>
<dbReference type="CDD" id="cd02248">
    <property type="entry name" value="Peptidase_C1A"/>
    <property type="match status" value="1"/>
</dbReference>
<dbReference type="SMART" id="SM00645">
    <property type="entry name" value="Pept_C1"/>
    <property type="match status" value="1"/>
</dbReference>
<dbReference type="PANTHER" id="PTHR12411">
    <property type="entry name" value="CYSTEINE PROTEASE FAMILY C1-RELATED"/>
    <property type="match status" value="1"/>
</dbReference>
<evidence type="ECO:0000256" key="1">
    <source>
        <dbReference type="ARBA" id="ARBA00008455"/>
    </source>
</evidence>
<comment type="caution">
    <text evidence="5">The sequence shown here is derived from an EMBL/GenBank/DDBJ whole genome shotgun (WGS) entry which is preliminary data.</text>
</comment>
<feature type="domain" description="Cathepsin propeptide inhibitor" evidence="4">
    <location>
        <begin position="2"/>
        <end position="59"/>
    </location>
</feature>
<dbReference type="AlphaFoldDB" id="A0AAD8HKD9"/>
<dbReference type="InterPro" id="IPR025661">
    <property type="entry name" value="Pept_asp_AS"/>
</dbReference>
<reference evidence="5" key="1">
    <citation type="submission" date="2023-02" db="EMBL/GenBank/DDBJ databases">
        <title>Genome of toxic invasive species Heracleum sosnowskyi carries increased number of genes despite the absence of recent whole-genome duplications.</title>
        <authorList>
            <person name="Schelkunov M."/>
            <person name="Shtratnikova V."/>
            <person name="Makarenko M."/>
            <person name="Klepikova A."/>
            <person name="Omelchenko D."/>
            <person name="Novikova G."/>
            <person name="Obukhova E."/>
            <person name="Bogdanov V."/>
            <person name="Penin A."/>
            <person name="Logacheva M."/>
        </authorList>
    </citation>
    <scope>NUCLEOTIDE SEQUENCE</scope>
    <source>
        <strain evidence="5">Hsosn_3</strain>
        <tissue evidence="5">Leaf</tissue>
    </source>
</reference>
<feature type="domain" description="Peptidase C1A papain C-terminal" evidence="3">
    <location>
        <begin position="94"/>
        <end position="272"/>
    </location>
</feature>
<organism evidence="5 6">
    <name type="scientific">Heracleum sosnowskyi</name>
    <dbReference type="NCBI Taxonomy" id="360622"/>
    <lineage>
        <taxon>Eukaryota</taxon>
        <taxon>Viridiplantae</taxon>
        <taxon>Streptophyta</taxon>
        <taxon>Embryophyta</taxon>
        <taxon>Tracheophyta</taxon>
        <taxon>Spermatophyta</taxon>
        <taxon>Magnoliopsida</taxon>
        <taxon>eudicotyledons</taxon>
        <taxon>Gunneridae</taxon>
        <taxon>Pentapetalae</taxon>
        <taxon>asterids</taxon>
        <taxon>campanulids</taxon>
        <taxon>Apiales</taxon>
        <taxon>Apiaceae</taxon>
        <taxon>Apioideae</taxon>
        <taxon>apioid superclade</taxon>
        <taxon>Tordylieae</taxon>
        <taxon>Tordyliinae</taxon>
        <taxon>Heracleum</taxon>
    </lineage>
</organism>
<evidence type="ECO:0000259" key="4">
    <source>
        <dbReference type="SMART" id="SM00848"/>
    </source>
</evidence>
<dbReference type="PRINTS" id="PR00705">
    <property type="entry name" value="PAPAIN"/>
</dbReference>
<dbReference type="InterPro" id="IPR000668">
    <property type="entry name" value="Peptidase_C1A_C"/>
</dbReference>
<dbReference type="Proteomes" id="UP001237642">
    <property type="component" value="Unassembled WGS sequence"/>
</dbReference>
<dbReference type="PROSITE" id="PS00640">
    <property type="entry name" value="THIOL_PROTEASE_ASN"/>
    <property type="match status" value="1"/>
</dbReference>
<dbReference type="InterPro" id="IPR013201">
    <property type="entry name" value="Prot_inhib_I29"/>
</dbReference>
<protein>
    <submittedName>
        <fullName evidence="5">Uncharacterized protein</fullName>
    </submittedName>
</protein>
<name>A0AAD8HKD9_9APIA</name>
<dbReference type="Gene3D" id="3.90.70.10">
    <property type="entry name" value="Cysteine proteinases"/>
    <property type="match status" value="2"/>
</dbReference>
<keyword evidence="2" id="KW-1015">Disulfide bond</keyword>
<dbReference type="InterPro" id="IPR038765">
    <property type="entry name" value="Papain-like_cys_pep_sf"/>
</dbReference>
<accession>A0AAD8HKD9</accession>
<evidence type="ECO:0000313" key="5">
    <source>
        <dbReference type="EMBL" id="KAK1368784.1"/>
    </source>
</evidence>
<dbReference type="EMBL" id="JAUIZM010000008">
    <property type="protein sequence ID" value="KAK1368784.1"/>
    <property type="molecule type" value="Genomic_DNA"/>
</dbReference>
<reference evidence="5" key="2">
    <citation type="submission" date="2023-05" db="EMBL/GenBank/DDBJ databases">
        <authorList>
            <person name="Schelkunov M.I."/>
        </authorList>
    </citation>
    <scope>NUCLEOTIDE SEQUENCE</scope>
    <source>
        <strain evidence="5">Hsosn_3</strain>
        <tissue evidence="5">Leaf</tissue>
    </source>
</reference>
<dbReference type="GO" id="GO:0008234">
    <property type="term" value="F:cysteine-type peptidase activity"/>
    <property type="evidence" value="ECO:0007669"/>
    <property type="project" value="InterPro"/>
</dbReference>
<dbReference type="Pfam" id="PF00112">
    <property type="entry name" value="Peptidase_C1"/>
    <property type="match status" value="2"/>
</dbReference>